<dbReference type="GO" id="GO:0005829">
    <property type="term" value="C:cytosol"/>
    <property type="evidence" value="ECO:0007669"/>
    <property type="project" value="TreeGrafter"/>
</dbReference>
<dbReference type="InterPro" id="IPR018935">
    <property type="entry name" value="RIO_kinase_CS"/>
</dbReference>
<dbReference type="SMART" id="SM00090">
    <property type="entry name" value="RIO"/>
    <property type="match status" value="1"/>
</dbReference>
<dbReference type="EC" id="2.7.11.1" evidence="4"/>
<dbReference type="FunFam" id="3.30.200.20:FF:000052">
    <property type="entry name" value="Serine/threonine-protein kinase RIO2"/>
    <property type="match status" value="1"/>
</dbReference>
<dbReference type="InterPro" id="IPR036390">
    <property type="entry name" value="WH_DNA-bd_sf"/>
</dbReference>
<evidence type="ECO:0000259" key="20">
    <source>
        <dbReference type="SMART" id="SM00090"/>
    </source>
</evidence>
<keyword evidence="7" id="KW-0723">Serine/threonine-protein kinase</keyword>
<dbReference type="Gene3D" id="1.10.510.10">
    <property type="entry name" value="Transferase(Phosphotransferase) domain 1"/>
    <property type="match status" value="1"/>
</dbReference>
<evidence type="ECO:0000256" key="7">
    <source>
        <dbReference type="ARBA" id="ARBA00022527"/>
    </source>
</evidence>
<keyword evidence="12" id="KW-0418">Kinase</keyword>
<dbReference type="AlphaFoldDB" id="A0A9P6G425"/>
<dbReference type="Gene3D" id="3.30.200.20">
    <property type="entry name" value="Phosphorylase Kinase, domain 1"/>
    <property type="match status" value="1"/>
</dbReference>
<dbReference type="FunFam" id="1.10.510.10:FF:000307">
    <property type="entry name" value="Serine/threonine-protein kinase RIO2"/>
    <property type="match status" value="1"/>
</dbReference>
<evidence type="ECO:0000256" key="12">
    <source>
        <dbReference type="ARBA" id="ARBA00022777"/>
    </source>
</evidence>
<dbReference type="InterPro" id="IPR015285">
    <property type="entry name" value="RIO2_wHTH_N"/>
</dbReference>
<dbReference type="GO" id="GO:0030490">
    <property type="term" value="P:maturation of SSU-rRNA"/>
    <property type="evidence" value="ECO:0007669"/>
    <property type="project" value="TreeGrafter"/>
</dbReference>
<feature type="region of interest" description="Disordered" evidence="19">
    <location>
        <begin position="326"/>
        <end position="512"/>
    </location>
</feature>
<evidence type="ECO:0000256" key="9">
    <source>
        <dbReference type="ARBA" id="ARBA00022679"/>
    </source>
</evidence>
<evidence type="ECO:0000256" key="13">
    <source>
        <dbReference type="ARBA" id="ARBA00022840"/>
    </source>
</evidence>
<feature type="domain" description="RIO kinase" evidence="20">
    <location>
        <begin position="65"/>
        <end position="295"/>
    </location>
</feature>
<evidence type="ECO:0000256" key="3">
    <source>
        <dbReference type="ARBA" id="ARBA00009196"/>
    </source>
</evidence>
<dbReference type="FunFam" id="1.10.10.10:FF:000053">
    <property type="entry name" value="Serine/threonine-protein kinase RIO2"/>
    <property type="match status" value="1"/>
</dbReference>
<comment type="cofactor">
    <cofactor evidence="1">
        <name>Mg(2+)</name>
        <dbReference type="ChEBI" id="CHEBI:18420"/>
    </cofactor>
</comment>
<feature type="compositionally biased region" description="Polar residues" evidence="19">
    <location>
        <begin position="439"/>
        <end position="459"/>
    </location>
</feature>
<accession>A0A9P6G425</accession>
<evidence type="ECO:0000256" key="19">
    <source>
        <dbReference type="SAM" id="MobiDB-lite"/>
    </source>
</evidence>
<dbReference type="InterPro" id="IPR018934">
    <property type="entry name" value="RIO_dom"/>
</dbReference>
<proteinExistence type="inferred from homology"/>
<dbReference type="Gene3D" id="1.10.10.10">
    <property type="entry name" value="Winged helix-like DNA-binding domain superfamily/Winged helix DNA-binding domain"/>
    <property type="match status" value="1"/>
</dbReference>
<dbReference type="InterPro" id="IPR030484">
    <property type="entry name" value="Rio2"/>
</dbReference>
<keyword evidence="8" id="KW-0597">Phosphoprotein</keyword>
<keyword evidence="9" id="KW-0808">Transferase</keyword>
<evidence type="ECO:0000256" key="4">
    <source>
        <dbReference type="ARBA" id="ARBA00012513"/>
    </source>
</evidence>
<dbReference type="InterPro" id="IPR036388">
    <property type="entry name" value="WH-like_DNA-bd_sf"/>
</dbReference>
<dbReference type="GO" id="GO:0030688">
    <property type="term" value="C:preribosome, small subunit precursor"/>
    <property type="evidence" value="ECO:0007669"/>
    <property type="project" value="TreeGrafter"/>
</dbReference>
<feature type="compositionally biased region" description="Acidic residues" evidence="19">
    <location>
        <begin position="326"/>
        <end position="367"/>
    </location>
</feature>
<evidence type="ECO:0000313" key="22">
    <source>
        <dbReference type="Proteomes" id="UP000780801"/>
    </source>
</evidence>
<dbReference type="Proteomes" id="UP000780801">
    <property type="component" value="Unassembled WGS sequence"/>
</dbReference>
<keyword evidence="5" id="KW-0963">Cytoplasm</keyword>
<dbReference type="InterPro" id="IPR000687">
    <property type="entry name" value="RIO_kinase"/>
</dbReference>
<gene>
    <name evidence="21" type="ORF">BGW38_001560</name>
</gene>
<protein>
    <recommendedName>
        <fullName evidence="17">Serine/threonine-protein kinase RIO2</fullName>
        <ecNumber evidence="4">2.7.11.1</ecNumber>
    </recommendedName>
    <alternativeName>
        <fullName evidence="18">Serine/threonine-protein kinase rio2</fullName>
    </alternativeName>
</protein>
<evidence type="ECO:0000256" key="6">
    <source>
        <dbReference type="ARBA" id="ARBA00022517"/>
    </source>
</evidence>
<comment type="subcellular location">
    <subcellularLocation>
        <location evidence="2">Cytoplasm</location>
    </subcellularLocation>
</comment>
<evidence type="ECO:0000256" key="1">
    <source>
        <dbReference type="ARBA" id="ARBA00001946"/>
    </source>
</evidence>
<organism evidence="21 22">
    <name type="scientific">Lunasporangiospora selenospora</name>
    <dbReference type="NCBI Taxonomy" id="979761"/>
    <lineage>
        <taxon>Eukaryota</taxon>
        <taxon>Fungi</taxon>
        <taxon>Fungi incertae sedis</taxon>
        <taxon>Mucoromycota</taxon>
        <taxon>Mortierellomycotina</taxon>
        <taxon>Mortierellomycetes</taxon>
        <taxon>Mortierellales</taxon>
        <taxon>Mortierellaceae</taxon>
        <taxon>Lunasporangiospora</taxon>
    </lineage>
</organism>
<keyword evidence="10" id="KW-0479">Metal-binding</keyword>
<sequence>MKLDAKVLRYMSAEDFRVLTAVEMGSKNHEVVPSPLVTQIAQLRHGGGHKIMSELARRNLVAKVQHIKYDGYRLTYGGYDYLALKTFCHRDSVYSVGNQIGVGKESDIYIVANEEERQMVLKIQRLGRVSFRTIKSKRDYLKNRKSASWMYMSKLAAMKEYAFMKVLHENGFPVPEPIDQNRHCIVMELIDAFPLRQITEVANPGKLYSELMNMIVKLANYGLIHGDFNEFNILVRDNGEPVLIDFPQMVSTDHPNAEYYFNRDVECIRVFFKRRFQYESLLYPKFRLDTERQFDLDVQVAASGFTKKQQQELEQFQEEEKKLAEELGEDALGDSDDDEEGSEEEDSEEEDDEEEDDEEEDGNEEGAAEGGQGSEEVSKEIGKLSLENLSKLDDASGPNPKQNSEDEFEEEEDGENDSLGSLEGPNMNRTYKAYRDVKSSGSVAGSTTSRASKSKSNGPMSADEIKARVSANLKSGSRLKFNSRQNHSKGTDKRNRRNVASTRAAIKHGADF</sequence>
<evidence type="ECO:0000256" key="15">
    <source>
        <dbReference type="ARBA" id="ARBA00047899"/>
    </source>
</evidence>
<dbReference type="SUPFAM" id="SSF46785">
    <property type="entry name" value="Winged helix' DNA-binding domain"/>
    <property type="match status" value="1"/>
</dbReference>
<comment type="catalytic activity">
    <reaction evidence="16">
        <text>L-seryl-[protein] + ATP = O-phospho-L-seryl-[protein] + ADP + H(+)</text>
        <dbReference type="Rhea" id="RHEA:17989"/>
        <dbReference type="Rhea" id="RHEA-COMP:9863"/>
        <dbReference type="Rhea" id="RHEA-COMP:11604"/>
        <dbReference type="ChEBI" id="CHEBI:15378"/>
        <dbReference type="ChEBI" id="CHEBI:29999"/>
        <dbReference type="ChEBI" id="CHEBI:30616"/>
        <dbReference type="ChEBI" id="CHEBI:83421"/>
        <dbReference type="ChEBI" id="CHEBI:456216"/>
        <dbReference type="EC" id="2.7.11.1"/>
    </reaction>
</comment>
<name>A0A9P6G425_9FUNG</name>
<dbReference type="PANTHER" id="PTHR45852">
    <property type="entry name" value="SER/THR-PROTEIN KINASE RIO2"/>
    <property type="match status" value="1"/>
</dbReference>
<dbReference type="Pfam" id="PF09202">
    <property type="entry name" value="Rio2_N"/>
    <property type="match status" value="1"/>
</dbReference>
<dbReference type="OrthoDB" id="10258631at2759"/>
<dbReference type="CDD" id="cd05144">
    <property type="entry name" value="RIO2_C"/>
    <property type="match status" value="1"/>
</dbReference>
<evidence type="ECO:0000256" key="18">
    <source>
        <dbReference type="ARBA" id="ARBA00068837"/>
    </source>
</evidence>
<feature type="compositionally biased region" description="Acidic residues" evidence="19">
    <location>
        <begin position="405"/>
        <end position="416"/>
    </location>
</feature>
<dbReference type="PANTHER" id="PTHR45852:SF1">
    <property type="entry name" value="SERINE_THREONINE-PROTEIN KINASE RIO2"/>
    <property type="match status" value="1"/>
</dbReference>
<comment type="catalytic activity">
    <reaction evidence="15">
        <text>L-threonyl-[protein] + ATP = O-phospho-L-threonyl-[protein] + ADP + H(+)</text>
        <dbReference type="Rhea" id="RHEA:46608"/>
        <dbReference type="Rhea" id="RHEA-COMP:11060"/>
        <dbReference type="Rhea" id="RHEA-COMP:11605"/>
        <dbReference type="ChEBI" id="CHEBI:15378"/>
        <dbReference type="ChEBI" id="CHEBI:30013"/>
        <dbReference type="ChEBI" id="CHEBI:30616"/>
        <dbReference type="ChEBI" id="CHEBI:61977"/>
        <dbReference type="ChEBI" id="CHEBI:456216"/>
        <dbReference type="EC" id="2.7.11.1"/>
    </reaction>
</comment>
<dbReference type="Pfam" id="PF01163">
    <property type="entry name" value="RIO1"/>
    <property type="match status" value="1"/>
</dbReference>
<evidence type="ECO:0000256" key="11">
    <source>
        <dbReference type="ARBA" id="ARBA00022741"/>
    </source>
</evidence>
<evidence type="ECO:0000256" key="16">
    <source>
        <dbReference type="ARBA" id="ARBA00048679"/>
    </source>
</evidence>
<evidence type="ECO:0000256" key="5">
    <source>
        <dbReference type="ARBA" id="ARBA00022490"/>
    </source>
</evidence>
<dbReference type="EMBL" id="JAABOA010000015">
    <property type="protein sequence ID" value="KAF9586589.1"/>
    <property type="molecule type" value="Genomic_DNA"/>
</dbReference>
<keyword evidence="6" id="KW-0690">Ribosome biogenesis</keyword>
<dbReference type="PROSITE" id="PS01245">
    <property type="entry name" value="RIO1"/>
    <property type="match status" value="1"/>
</dbReference>
<evidence type="ECO:0000256" key="2">
    <source>
        <dbReference type="ARBA" id="ARBA00004496"/>
    </source>
</evidence>
<comment type="similarity">
    <text evidence="3">Belongs to the protein kinase superfamily. RIO-type Ser/Thr kinase family.</text>
</comment>
<evidence type="ECO:0000256" key="17">
    <source>
        <dbReference type="ARBA" id="ARBA00068353"/>
    </source>
</evidence>
<keyword evidence="22" id="KW-1185">Reference proteome</keyword>
<dbReference type="SUPFAM" id="SSF56112">
    <property type="entry name" value="Protein kinase-like (PK-like)"/>
    <property type="match status" value="1"/>
</dbReference>
<feature type="compositionally biased region" description="Polar residues" evidence="19">
    <location>
        <begin position="472"/>
        <end position="485"/>
    </location>
</feature>
<evidence type="ECO:0000256" key="10">
    <source>
        <dbReference type="ARBA" id="ARBA00022723"/>
    </source>
</evidence>
<dbReference type="GO" id="GO:0004674">
    <property type="term" value="F:protein serine/threonine kinase activity"/>
    <property type="evidence" value="ECO:0007669"/>
    <property type="project" value="UniProtKB-KW"/>
</dbReference>
<keyword evidence="14" id="KW-0460">Magnesium</keyword>
<keyword evidence="11" id="KW-0547">Nucleotide-binding</keyword>
<evidence type="ECO:0000256" key="8">
    <source>
        <dbReference type="ARBA" id="ARBA00022553"/>
    </source>
</evidence>
<dbReference type="GO" id="GO:0005524">
    <property type="term" value="F:ATP binding"/>
    <property type="evidence" value="ECO:0007669"/>
    <property type="project" value="UniProtKB-KW"/>
</dbReference>
<reference evidence="21" key="1">
    <citation type="journal article" date="2020" name="Fungal Divers.">
        <title>Resolving the Mortierellaceae phylogeny through synthesis of multi-gene phylogenetics and phylogenomics.</title>
        <authorList>
            <person name="Vandepol N."/>
            <person name="Liber J."/>
            <person name="Desiro A."/>
            <person name="Na H."/>
            <person name="Kennedy M."/>
            <person name="Barry K."/>
            <person name="Grigoriev I.V."/>
            <person name="Miller A.N."/>
            <person name="O'Donnell K."/>
            <person name="Stajich J.E."/>
            <person name="Bonito G."/>
        </authorList>
    </citation>
    <scope>NUCLEOTIDE SEQUENCE</scope>
    <source>
        <strain evidence="21">KOD1015</strain>
    </source>
</reference>
<dbReference type="InterPro" id="IPR011009">
    <property type="entry name" value="Kinase-like_dom_sf"/>
</dbReference>
<dbReference type="GO" id="GO:0046872">
    <property type="term" value="F:metal ion binding"/>
    <property type="evidence" value="ECO:0007669"/>
    <property type="project" value="UniProtKB-KW"/>
</dbReference>
<evidence type="ECO:0000256" key="14">
    <source>
        <dbReference type="ARBA" id="ARBA00022842"/>
    </source>
</evidence>
<comment type="caution">
    <text evidence="21">The sequence shown here is derived from an EMBL/GenBank/DDBJ whole genome shotgun (WGS) entry which is preliminary data.</text>
</comment>
<keyword evidence="13" id="KW-0067">ATP-binding</keyword>
<evidence type="ECO:0000313" key="21">
    <source>
        <dbReference type="EMBL" id="KAF9586589.1"/>
    </source>
</evidence>
<dbReference type="GO" id="GO:0005634">
    <property type="term" value="C:nucleus"/>
    <property type="evidence" value="ECO:0007669"/>
    <property type="project" value="TreeGrafter"/>
</dbReference>